<evidence type="ECO:0000259" key="7">
    <source>
        <dbReference type="PROSITE" id="PS51282"/>
    </source>
</evidence>
<feature type="compositionally biased region" description="Basic and acidic residues" evidence="6">
    <location>
        <begin position="562"/>
        <end position="574"/>
    </location>
</feature>
<feature type="compositionally biased region" description="Low complexity" evidence="6">
    <location>
        <begin position="179"/>
        <end position="189"/>
    </location>
</feature>
<dbReference type="SUPFAM" id="SSF57850">
    <property type="entry name" value="RING/U-box"/>
    <property type="match status" value="1"/>
</dbReference>
<dbReference type="Gene3D" id="3.30.40.10">
    <property type="entry name" value="Zinc/RING finger domain, C3HC4 (zinc finger)"/>
    <property type="match status" value="1"/>
</dbReference>
<feature type="compositionally biased region" description="Basic and acidic residues" evidence="6">
    <location>
        <begin position="521"/>
        <end position="530"/>
    </location>
</feature>
<feature type="compositionally biased region" description="Basic and acidic residues" evidence="6">
    <location>
        <begin position="190"/>
        <end position="203"/>
    </location>
</feature>
<evidence type="ECO:0000256" key="4">
    <source>
        <dbReference type="ARBA" id="ARBA00022833"/>
    </source>
</evidence>
<feature type="region of interest" description="Disordered" evidence="6">
    <location>
        <begin position="361"/>
        <end position="391"/>
    </location>
</feature>
<dbReference type="GO" id="GO:0006397">
    <property type="term" value="P:mRNA processing"/>
    <property type="evidence" value="ECO:0007669"/>
    <property type="project" value="InterPro"/>
</dbReference>
<comment type="subcellular location">
    <subcellularLocation>
        <location evidence="1">Nucleus</location>
    </subcellularLocation>
</comment>
<name>A0A9N8ED85_9STRA</name>
<dbReference type="PROSITE" id="PS51282">
    <property type="entry name" value="DWNN"/>
    <property type="match status" value="1"/>
</dbReference>
<feature type="region of interest" description="Disordered" evidence="6">
    <location>
        <begin position="143"/>
        <end position="241"/>
    </location>
</feature>
<organism evidence="8 9">
    <name type="scientific">Seminavis robusta</name>
    <dbReference type="NCBI Taxonomy" id="568900"/>
    <lineage>
        <taxon>Eukaryota</taxon>
        <taxon>Sar</taxon>
        <taxon>Stramenopiles</taxon>
        <taxon>Ochrophyta</taxon>
        <taxon>Bacillariophyta</taxon>
        <taxon>Bacillariophyceae</taxon>
        <taxon>Bacillariophycidae</taxon>
        <taxon>Naviculales</taxon>
        <taxon>Naviculaceae</taxon>
        <taxon>Seminavis</taxon>
    </lineage>
</organism>
<dbReference type="GO" id="GO:0008270">
    <property type="term" value="F:zinc ion binding"/>
    <property type="evidence" value="ECO:0007669"/>
    <property type="project" value="UniProtKB-KW"/>
</dbReference>
<keyword evidence="2" id="KW-0479">Metal-binding</keyword>
<evidence type="ECO:0000256" key="5">
    <source>
        <dbReference type="ARBA" id="ARBA00023242"/>
    </source>
</evidence>
<dbReference type="OrthoDB" id="106784at2759"/>
<dbReference type="AlphaFoldDB" id="A0A9N8ED85"/>
<keyword evidence="3" id="KW-0863">Zinc-finger</keyword>
<dbReference type="EMBL" id="CAICTM010001005">
    <property type="protein sequence ID" value="CAB9519306.1"/>
    <property type="molecule type" value="Genomic_DNA"/>
</dbReference>
<keyword evidence="4" id="KW-0862">Zinc</keyword>
<evidence type="ECO:0000256" key="6">
    <source>
        <dbReference type="SAM" id="MobiDB-lite"/>
    </source>
</evidence>
<sequence length="787" mass="84042">MSSTILYKFRSGTTFEALPLPGSAARLFDVKKAIVTAKKLDAGTMDFDLSVRNAATNEEYTDESMLLPRGTRLVVQRLPAAKGQGFLARMARNQYGMPPSAPSAPGSGGAPSGFYEIDSRARDDDEEFVSSEDQELALLNAARDTASANPAPGGLRPATTGNFGRTAGQGPPQHHHQHQGGQQRQMKQRQNADPEIREQEKKLVGRKRATGIPRTFLNLSAPPTTEAKEGEGEENNAPLLQPNTLGFEELKQRAGGQSENASGTKRDLDYALKITATTVPDYLQCALCHSVALTAMFLTWDPEGRTTCEKCIRDALAQNGFRDPLTGMEGISPDDLRPNPGIRKAAEAFVKEVMDKIEEIEKQQVDEDPVDNGVDGSKSANLLGGDSAGDKGVIITKRNSITKRKNKDDDDPFGGEDDFGGDVFAVTADDKPEEDDGLGGANEAPKENSAKEDEKNQDAGTPSKDRAGSAEDAGKSNDDASKASPHPKDAGLDKQSLESKSSFDNNKDKLSSPAPSNNQRNDNDNNRRDATASATKRRGPPAGYQMGPAGGATNPTAQGGPRYERSGSVDDNNPKGHGGNSPYPPGRGGRYQERGSYRGGRGGRGGRGRRYGRGGGDWEDRKDGFRSQSPARSDRADDYSNAGDDDRSSKRPRRDSDDYDKNSRGGGHRHDSWDDRKTGAGSDYGDRDYRPHHGAQDPGYYGGGRGGGGGYHGGGGFNDRGGGRGWDRGGGRGWDRGGGGGRGWDRGGGRDFRGGGRGGRFDRGGPPRGGGYRGRGGRGRFGGRGRY</sequence>
<dbReference type="InterPro" id="IPR014891">
    <property type="entry name" value="DWNN_domain"/>
</dbReference>
<evidence type="ECO:0000256" key="3">
    <source>
        <dbReference type="ARBA" id="ARBA00022771"/>
    </source>
</evidence>
<dbReference type="InterPro" id="IPR033489">
    <property type="entry name" value="RBBP6"/>
</dbReference>
<proteinExistence type="predicted"/>
<keyword evidence="9" id="KW-1185">Reference proteome</keyword>
<comment type="caution">
    <text evidence="8">The sequence shown here is derived from an EMBL/GenBank/DDBJ whole genome shotgun (WGS) entry which is preliminary data.</text>
</comment>
<evidence type="ECO:0000256" key="2">
    <source>
        <dbReference type="ARBA" id="ARBA00022723"/>
    </source>
</evidence>
<accession>A0A9N8ED85</accession>
<dbReference type="InterPro" id="IPR013083">
    <property type="entry name" value="Znf_RING/FYVE/PHD"/>
</dbReference>
<dbReference type="GO" id="GO:0006511">
    <property type="term" value="P:ubiquitin-dependent protein catabolic process"/>
    <property type="evidence" value="ECO:0007669"/>
    <property type="project" value="TreeGrafter"/>
</dbReference>
<reference evidence="8" key="1">
    <citation type="submission" date="2020-06" db="EMBL/GenBank/DDBJ databases">
        <authorList>
            <consortium name="Plant Systems Biology data submission"/>
        </authorList>
    </citation>
    <scope>NUCLEOTIDE SEQUENCE</scope>
    <source>
        <strain evidence="8">D6</strain>
    </source>
</reference>
<feature type="compositionally biased region" description="Basic residues" evidence="6">
    <location>
        <begin position="775"/>
        <end position="787"/>
    </location>
</feature>
<evidence type="ECO:0000256" key="1">
    <source>
        <dbReference type="ARBA" id="ARBA00004123"/>
    </source>
</evidence>
<feature type="compositionally biased region" description="Acidic residues" evidence="6">
    <location>
        <begin position="409"/>
        <end position="420"/>
    </location>
</feature>
<gene>
    <name evidence="8" type="ORF">SEMRO_1007_G230440.1</name>
</gene>
<feature type="compositionally biased region" description="Basic and acidic residues" evidence="6">
    <location>
        <begin position="444"/>
        <end position="497"/>
    </location>
</feature>
<dbReference type="SMART" id="SM01180">
    <property type="entry name" value="DWNN"/>
    <property type="match status" value="1"/>
</dbReference>
<feature type="compositionally biased region" description="Gly residues" evidence="6">
    <location>
        <begin position="700"/>
        <end position="720"/>
    </location>
</feature>
<keyword evidence="5" id="KW-0539">Nucleus</keyword>
<evidence type="ECO:0000313" key="8">
    <source>
        <dbReference type="EMBL" id="CAB9519306.1"/>
    </source>
</evidence>
<dbReference type="Pfam" id="PF08783">
    <property type="entry name" value="DWNN"/>
    <property type="match status" value="1"/>
</dbReference>
<feature type="compositionally biased region" description="Basic and acidic residues" evidence="6">
    <location>
        <begin position="743"/>
        <end position="765"/>
    </location>
</feature>
<feature type="region of interest" description="Disordered" evidence="6">
    <location>
        <begin position="94"/>
        <end position="117"/>
    </location>
</feature>
<evidence type="ECO:0000313" key="9">
    <source>
        <dbReference type="Proteomes" id="UP001153069"/>
    </source>
</evidence>
<dbReference type="Proteomes" id="UP001153069">
    <property type="component" value="Unassembled WGS sequence"/>
</dbReference>
<dbReference type="PANTHER" id="PTHR15439:SF0">
    <property type="entry name" value="CELL DIVISION CYCLE AND APOPTOSIS REGULATOR PROTEIN 1-RELATED"/>
    <property type="match status" value="1"/>
</dbReference>
<dbReference type="Gene3D" id="3.10.20.90">
    <property type="entry name" value="Phosphatidylinositol 3-kinase Catalytic Subunit, Chain A, domain 1"/>
    <property type="match status" value="1"/>
</dbReference>
<dbReference type="GO" id="GO:0005634">
    <property type="term" value="C:nucleus"/>
    <property type="evidence" value="ECO:0007669"/>
    <property type="project" value="UniProtKB-SubCell"/>
</dbReference>
<feature type="compositionally biased region" description="Basic and acidic residues" evidence="6">
    <location>
        <begin position="632"/>
        <end position="695"/>
    </location>
</feature>
<feature type="domain" description="DWNN" evidence="7">
    <location>
        <begin position="5"/>
        <end position="79"/>
    </location>
</feature>
<dbReference type="GO" id="GO:0016567">
    <property type="term" value="P:protein ubiquitination"/>
    <property type="evidence" value="ECO:0007669"/>
    <property type="project" value="InterPro"/>
</dbReference>
<protein>
    <submittedName>
        <fullName evidence="8">Retinoblastoma binding protein 6</fullName>
    </submittedName>
</protein>
<feature type="compositionally biased region" description="Basic and acidic residues" evidence="6">
    <location>
        <begin position="721"/>
        <end position="735"/>
    </location>
</feature>
<dbReference type="PANTHER" id="PTHR15439">
    <property type="entry name" value="RETINOBLASTOMA-BINDING PROTEIN 6"/>
    <property type="match status" value="1"/>
</dbReference>
<feature type="region of interest" description="Disordered" evidence="6">
    <location>
        <begin position="403"/>
        <end position="787"/>
    </location>
</feature>
<dbReference type="GO" id="GO:0061630">
    <property type="term" value="F:ubiquitin protein ligase activity"/>
    <property type="evidence" value="ECO:0007669"/>
    <property type="project" value="InterPro"/>
</dbReference>
<feature type="compositionally biased region" description="Basic and acidic residues" evidence="6">
    <location>
        <begin position="616"/>
        <end position="625"/>
    </location>
</feature>